<sequence>MEACFEDLSVELLLKIFEYCSIRDLYQLQNTCTKFCRIIRSATNLGNKVPLLVTNHVQQEMRNKCTRLLTIKEKCYISYNWKNGVYNEKCVCKTRKYIPWLVLTRDCLLLSKGNRINAYKRPNGILDYQNISHYCTVPDIDFCKFIYKQNCVVSGLQNGDIFLWKTKQNNIHLKNCHREDVHSVDLDSDIIISGSRDETIKIWTLVDDRQSSVPLHTYNMNDRIWSVSFSGGGQYSAAGTAGLNSPPLHIIDTDRCITLQKLGQNLRKGSGILHMKWESPHILLSCGYDKNVRKWDMRTGGCEQSWEDPYYSTVYCFDTDNYCTIVTGTGSYGRAVLWDMRVRTHIQAYFMASGKKSISSPLYSLSFDASNLFAATDRSLNIMDFSIKNGKRRDYSYQYHTITS</sequence>
<dbReference type="SUPFAM" id="SSF50978">
    <property type="entry name" value="WD40 repeat-like"/>
    <property type="match status" value="1"/>
</dbReference>
<dbReference type="SUPFAM" id="SSF81383">
    <property type="entry name" value="F-box domain"/>
    <property type="match status" value="1"/>
</dbReference>
<evidence type="ECO:0000259" key="2">
    <source>
        <dbReference type="PROSITE" id="PS50181"/>
    </source>
</evidence>
<dbReference type="CDD" id="cd09917">
    <property type="entry name" value="F-box_SF"/>
    <property type="match status" value="1"/>
</dbReference>
<dbReference type="InterPro" id="IPR052301">
    <property type="entry name" value="SCF_F-box/WD-repeat"/>
</dbReference>
<feature type="domain" description="F-box" evidence="2">
    <location>
        <begin position="2"/>
        <end position="49"/>
    </location>
</feature>
<dbReference type="InterPro" id="IPR036322">
    <property type="entry name" value="WD40_repeat_dom_sf"/>
</dbReference>
<dbReference type="InterPro" id="IPR001810">
    <property type="entry name" value="F-box_dom"/>
</dbReference>
<evidence type="ECO:0000313" key="3">
    <source>
        <dbReference type="EMBL" id="KAF2902124.1"/>
    </source>
</evidence>
<organism evidence="3 4">
    <name type="scientific">Ignelater luminosus</name>
    <name type="common">Cucubano</name>
    <name type="synonym">Pyrophorus luminosus</name>
    <dbReference type="NCBI Taxonomy" id="2038154"/>
    <lineage>
        <taxon>Eukaryota</taxon>
        <taxon>Metazoa</taxon>
        <taxon>Ecdysozoa</taxon>
        <taxon>Arthropoda</taxon>
        <taxon>Hexapoda</taxon>
        <taxon>Insecta</taxon>
        <taxon>Pterygota</taxon>
        <taxon>Neoptera</taxon>
        <taxon>Endopterygota</taxon>
        <taxon>Coleoptera</taxon>
        <taxon>Polyphaga</taxon>
        <taxon>Elateriformia</taxon>
        <taxon>Elateroidea</taxon>
        <taxon>Elateridae</taxon>
        <taxon>Agrypninae</taxon>
        <taxon>Pyrophorini</taxon>
        <taxon>Ignelater</taxon>
    </lineage>
</organism>
<dbReference type="GO" id="GO:0019005">
    <property type="term" value="C:SCF ubiquitin ligase complex"/>
    <property type="evidence" value="ECO:0007669"/>
    <property type="project" value="TreeGrafter"/>
</dbReference>
<keyword evidence="4" id="KW-1185">Reference proteome</keyword>
<comment type="caution">
    <text evidence="3">The sequence shown here is derived from an EMBL/GenBank/DDBJ whole genome shotgun (WGS) entry which is preliminary data.</text>
</comment>
<dbReference type="Proteomes" id="UP000801492">
    <property type="component" value="Unassembled WGS sequence"/>
</dbReference>
<name>A0A8K0DAD7_IGNLU</name>
<gene>
    <name evidence="3" type="ORF">ILUMI_04057</name>
</gene>
<dbReference type="OrthoDB" id="435188at2759"/>
<dbReference type="PROSITE" id="PS50294">
    <property type="entry name" value="WD_REPEATS_REGION"/>
    <property type="match status" value="1"/>
</dbReference>
<dbReference type="GO" id="GO:0031146">
    <property type="term" value="P:SCF-dependent proteasomal ubiquitin-dependent protein catabolic process"/>
    <property type="evidence" value="ECO:0007669"/>
    <property type="project" value="TreeGrafter"/>
</dbReference>
<dbReference type="PANTHER" id="PTHR14381">
    <property type="entry name" value="DACTYLIN"/>
    <property type="match status" value="1"/>
</dbReference>
<evidence type="ECO:0000256" key="1">
    <source>
        <dbReference type="PROSITE-ProRule" id="PRU00221"/>
    </source>
</evidence>
<dbReference type="Pfam" id="PF12937">
    <property type="entry name" value="F-box-like"/>
    <property type="match status" value="1"/>
</dbReference>
<dbReference type="PROSITE" id="PS50181">
    <property type="entry name" value="FBOX"/>
    <property type="match status" value="1"/>
</dbReference>
<dbReference type="Gene3D" id="2.130.10.10">
    <property type="entry name" value="YVTN repeat-like/Quinoprotein amine dehydrogenase"/>
    <property type="match status" value="2"/>
</dbReference>
<dbReference type="InterPro" id="IPR015943">
    <property type="entry name" value="WD40/YVTN_repeat-like_dom_sf"/>
</dbReference>
<keyword evidence="1" id="KW-0853">WD repeat</keyword>
<proteinExistence type="predicted"/>
<dbReference type="Pfam" id="PF00400">
    <property type="entry name" value="WD40"/>
    <property type="match status" value="1"/>
</dbReference>
<dbReference type="PROSITE" id="PS50082">
    <property type="entry name" value="WD_REPEATS_2"/>
    <property type="match status" value="1"/>
</dbReference>
<protein>
    <recommendedName>
        <fullName evidence="2">F-box domain-containing protein</fullName>
    </recommendedName>
</protein>
<dbReference type="EMBL" id="VTPC01001388">
    <property type="protein sequence ID" value="KAF2902124.1"/>
    <property type="molecule type" value="Genomic_DNA"/>
</dbReference>
<dbReference type="PANTHER" id="PTHR14381:SF1">
    <property type="entry name" value="F-BOX_WD REPEAT-CONTAINING PROTEIN 4"/>
    <property type="match status" value="1"/>
</dbReference>
<dbReference type="SMART" id="SM00320">
    <property type="entry name" value="WD40"/>
    <property type="match status" value="3"/>
</dbReference>
<accession>A0A8K0DAD7</accession>
<dbReference type="InterPro" id="IPR001680">
    <property type="entry name" value="WD40_rpt"/>
</dbReference>
<dbReference type="FunFam" id="2.130.10.10:FF:002194">
    <property type="entry name" value="Uncharacterized protein"/>
    <property type="match status" value="1"/>
</dbReference>
<evidence type="ECO:0000313" key="4">
    <source>
        <dbReference type="Proteomes" id="UP000801492"/>
    </source>
</evidence>
<reference evidence="3" key="1">
    <citation type="submission" date="2019-08" db="EMBL/GenBank/DDBJ databases">
        <title>The genome of the North American firefly Photinus pyralis.</title>
        <authorList>
            <consortium name="Photinus pyralis genome working group"/>
            <person name="Fallon T.R."/>
            <person name="Sander Lower S.E."/>
            <person name="Weng J.-K."/>
        </authorList>
    </citation>
    <scope>NUCLEOTIDE SEQUENCE</scope>
    <source>
        <strain evidence="3">TRF0915ILg1</strain>
        <tissue evidence="3">Whole body</tissue>
    </source>
</reference>
<dbReference type="AlphaFoldDB" id="A0A8K0DAD7"/>
<dbReference type="Gene3D" id="1.20.1280.50">
    <property type="match status" value="1"/>
</dbReference>
<dbReference type="InterPro" id="IPR036047">
    <property type="entry name" value="F-box-like_dom_sf"/>
</dbReference>
<feature type="repeat" description="WD" evidence="1">
    <location>
        <begin position="174"/>
        <end position="213"/>
    </location>
</feature>